<organism evidence="1 2">
    <name type="scientific">Paenibacillus herberti</name>
    <dbReference type="NCBI Taxonomy" id="1619309"/>
    <lineage>
        <taxon>Bacteria</taxon>
        <taxon>Bacillati</taxon>
        <taxon>Bacillota</taxon>
        <taxon>Bacilli</taxon>
        <taxon>Bacillales</taxon>
        <taxon>Paenibacillaceae</taxon>
        <taxon>Paenibacillus</taxon>
    </lineage>
</organism>
<gene>
    <name evidence="1" type="ORF">CGZ75_16250</name>
</gene>
<dbReference type="RefSeq" id="WP_089525313.1">
    <property type="nucleotide sequence ID" value="NZ_NMUQ01000002.1"/>
</dbReference>
<sequence length="254" mass="28337">MESFMLTRFQMADLLLSLNGGGSRSPIQIVQEAWKKEHHDQVASGKALPAFLSTEWPLVLEKLIKGQGIKGVSLQEAAALGGRVEYSSLSITAMQNWVKRDFKPFFESPKAGKKYSLEQAALLFIVDDLKASLDFESIRKLFERLFRASADGSCCPLLGPIEFYRAYSSLFEEMDADGDQILDSGPEMVEDSGNGTLELRVREAAGRYVSRLNGLEELDKEMLGNMLLIAVFSVQAAYFHALTRRYCNATLFLN</sequence>
<accession>A0A229NX36</accession>
<evidence type="ECO:0000313" key="1">
    <source>
        <dbReference type="EMBL" id="OXM14493.1"/>
    </source>
</evidence>
<keyword evidence="2" id="KW-1185">Reference proteome</keyword>
<dbReference type="EMBL" id="NMUQ01000002">
    <property type="protein sequence ID" value="OXM14493.1"/>
    <property type="molecule type" value="Genomic_DNA"/>
</dbReference>
<evidence type="ECO:0000313" key="2">
    <source>
        <dbReference type="Proteomes" id="UP000215145"/>
    </source>
</evidence>
<reference evidence="1 2" key="1">
    <citation type="submission" date="2017-07" db="EMBL/GenBank/DDBJ databases">
        <title>Paenibacillus herberti R33 genome sequencing and assembly.</title>
        <authorList>
            <person name="Su W."/>
        </authorList>
    </citation>
    <scope>NUCLEOTIDE SEQUENCE [LARGE SCALE GENOMIC DNA]</scope>
    <source>
        <strain evidence="1 2">R33</strain>
    </source>
</reference>
<dbReference type="InterPro" id="IPR014975">
    <property type="entry name" value="DUF1836"/>
</dbReference>
<dbReference type="OrthoDB" id="2351599at2"/>
<protein>
    <recommendedName>
        <fullName evidence="3">DUF1836 domain-containing protein</fullName>
    </recommendedName>
</protein>
<dbReference type="Proteomes" id="UP000215145">
    <property type="component" value="Unassembled WGS sequence"/>
</dbReference>
<dbReference type="Pfam" id="PF08876">
    <property type="entry name" value="DUF1836"/>
    <property type="match status" value="1"/>
</dbReference>
<evidence type="ECO:0008006" key="3">
    <source>
        <dbReference type="Google" id="ProtNLM"/>
    </source>
</evidence>
<dbReference type="PANTHER" id="PTHR40056">
    <property type="entry name" value="HYPOTHETICAL CYTOSOLIC PROTEIN"/>
    <property type="match status" value="1"/>
</dbReference>
<comment type="caution">
    <text evidence="1">The sequence shown here is derived from an EMBL/GenBank/DDBJ whole genome shotgun (WGS) entry which is preliminary data.</text>
</comment>
<dbReference type="PANTHER" id="PTHR40056:SF1">
    <property type="entry name" value="DUF1836 DOMAIN-CONTAINING PROTEIN"/>
    <property type="match status" value="1"/>
</dbReference>
<proteinExistence type="predicted"/>
<dbReference type="AlphaFoldDB" id="A0A229NX36"/>
<name>A0A229NX36_9BACL</name>